<comment type="subunit">
    <text evidence="5">Part of the 50S ribosomal subunit.</text>
</comment>
<dbReference type="PANTHER" id="PTHR12903">
    <property type="entry name" value="MITOCHONDRIAL RIBOSOMAL PROTEIN L24"/>
    <property type="match status" value="1"/>
</dbReference>
<accession>A0A7C4RRI3</accession>
<keyword evidence="5" id="KW-0694">RNA-binding</keyword>
<keyword evidence="5" id="KW-0699">rRNA-binding</keyword>
<dbReference type="EMBL" id="DSUH01000153">
    <property type="protein sequence ID" value="HGU32516.1"/>
    <property type="molecule type" value="Genomic_DNA"/>
</dbReference>
<dbReference type="GO" id="GO:1990904">
    <property type="term" value="C:ribonucleoprotein complex"/>
    <property type="evidence" value="ECO:0007669"/>
    <property type="project" value="UniProtKB-KW"/>
</dbReference>
<dbReference type="CDD" id="cd06089">
    <property type="entry name" value="KOW_RPL26"/>
    <property type="match status" value="1"/>
</dbReference>
<dbReference type="GO" id="GO:0006412">
    <property type="term" value="P:translation"/>
    <property type="evidence" value="ECO:0007669"/>
    <property type="project" value="UniProtKB-UniRule"/>
</dbReference>
<dbReference type="GO" id="GO:0019843">
    <property type="term" value="F:rRNA binding"/>
    <property type="evidence" value="ECO:0007669"/>
    <property type="project" value="UniProtKB-UniRule"/>
</dbReference>
<evidence type="ECO:0000256" key="5">
    <source>
        <dbReference type="HAMAP-Rule" id="MF_01326"/>
    </source>
</evidence>
<evidence type="ECO:0000259" key="6">
    <source>
        <dbReference type="SMART" id="SM00739"/>
    </source>
</evidence>
<dbReference type="NCBIfam" id="TIGR01079">
    <property type="entry name" value="rplX_bact"/>
    <property type="match status" value="1"/>
</dbReference>
<sequence length="109" mass="12568">MNTPKCHLKKDDKVKVMTGKDSGKIGKILRIDRKKCRVVVEHVNMVKKHTRANMKNSKGGIVETEAPIHWSKVMLMCNHCMAPIRIRTQVMEDGKKVRVCRKCNEQIDK</sequence>
<evidence type="ECO:0000256" key="1">
    <source>
        <dbReference type="ARBA" id="ARBA00010618"/>
    </source>
</evidence>
<evidence type="ECO:0000256" key="2">
    <source>
        <dbReference type="ARBA" id="ARBA00022980"/>
    </source>
</evidence>
<protein>
    <recommendedName>
        <fullName evidence="4 5">Large ribosomal subunit protein uL24</fullName>
    </recommendedName>
</protein>
<dbReference type="SUPFAM" id="SSF50104">
    <property type="entry name" value="Translation proteins SH3-like domain"/>
    <property type="match status" value="1"/>
</dbReference>
<dbReference type="GO" id="GO:0005840">
    <property type="term" value="C:ribosome"/>
    <property type="evidence" value="ECO:0007669"/>
    <property type="project" value="UniProtKB-KW"/>
</dbReference>
<comment type="function">
    <text evidence="5">One of two assembly initiator proteins, it binds directly to the 5'-end of the 23S rRNA, where it nucleates assembly of the 50S subunit.</text>
</comment>
<dbReference type="InterPro" id="IPR041988">
    <property type="entry name" value="Ribosomal_uL24_KOW"/>
</dbReference>
<dbReference type="InterPro" id="IPR003256">
    <property type="entry name" value="Ribosomal_uL24"/>
</dbReference>
<dbReference type="GO" id="GO:0003735">
    <property type="term" value="F:structural constituent of ribosome"/>
    <property type="evidence" value="ECO:0007669"/>
    <property type="project" value="InterPro"/>
</dbReference>
<dbReference type="Gene3D" id="2.30.30.30">
    <property type="match status" value="1"/>
</dbReference>
<dbReference type="AlphaFoldDB" id="A0A7C4RRI3"/>
<feature type="domain" description="KOW" evidence="6">
    <location>
        <begin position="7"/>
        <end position="34"/>
    </location>
</feature>
<dbReference type="SMART" id="SM00739">
    <property type="entry name" value="KOW"/>
    <property type="match status" value="1"/>
</dbReference>
<keyword evidence="3 5" id="KW-0687">Ribonucleoprotein</keyword>
<comment type="caution">
    <text evidence="7">The sequence shown here is derived from an EMBL/GenBank/DDBJ whole genome shotgun (WGS) entry which is preliminary data.</text>
</comment>
<dbReference type="InterPro" id="IPR005824">
    <property type="entry name" value="KOW"/>
</dbReference>
<reference evidence="7" key="1">
    <citation type="journal article" date="2020" name="mSystems">
        <title>Genome- and Community-Level Interaction Insights into Carbon Utilization and Element Cycling Functions of Hydrothermarchaeota in Hydrothermal Sediment.</title>
        <authorList>
            <person name="Zhou Z."/>
            <person name="Liu Y."/>
            <person name="Xu W."/>
            <person name="Pan J."/>
            <person name="Luo Z.H."/>
            <person name="Li M."/>
        </authorList>
    </citation>
    <scope>NUCLEOTIDE SEQUENCE [LARGE SCALE GENOMIC DNA]</scope>
    <source>
        <strain evidence="7">SpSt-477</strain>
    </source>
</reference>
<evidence type="ECO:0000256" key="4">
    <source>
        <dbReference type="ARBA" id="ARBA00035206"/>
    </source>
</evidence>
<dbReference type="Pfam" id="PF00467">
    <property type="entry name" value="KOW"/>
    <property type="match status" value="1"/>
</dbReference>
<dbReference type="InterPro" id="IPR008991">
    <property type="entry name" value="Translation_prot_SH3-like_sf"/>
</dbReference>
<evidence type="ECO:0000256" key="3">
    <source>
        <dbReference type="ARBA" id="ARBA00023274"/>
    </source>
</evidence>
<name>A0A7C4RRI3_9BACT</name>
<dbReference type="InterPro" id="IPR014722">
    <property type="entry name" value="Rib_uL2_dom2"/>
</dbReference>
<organism evidence="7">
    <name type="scientific">Desulfatirhabdium butyrativorans</name>
    <dbReference type="NCBI Taxonomy" id="340467"/>
    <lineage>
        <taxon>Bacteria</taxon>
        <taxon>Pseudomonadati</taxon>
        <taxon>Thermodesulfobacteriota</taxon>
        <taxon>Desulfobacteria</taxon>
        <taxon>Desulfobacterales</taxon>
        <taxon>Desulfatirhabdiaceae</taxon>
        <taxon>Desulfatirhabdium</taxon>
    </lineage>
</organism>
<proteinExistence type="inferred from homology"/>
<keyword evidence="2 5" id="KW-0689">Ribosomal protein</keyword>
<dbReference type="Pfam" id="PF17136">
    <property type="entry name" value="ribosomal_L24"/>
    <property type="match status" value="1"/>
</dbReference>
<comment type="function">
    <text evidence="5">One of the proteins that surrounds the polypeptide exit tunnel on the outside of the subunit.</text>
</comment>
<evidence type="ECO:0000313" key="7">
    <source>
        <dbReference type="EMBL" id="HGU32516.1"/>
    </source>
</evidence>
<dbReference type="InterPro" id="IPR057264">
    <property type="entry name" value="Ribosomal_uL24_C"/>
</dbReference>
<gene>
    <name evidence="5" type="primary">rplX</name>
    <name evidence="7" type="ORF">ENS29_06645</name>
</gene>
<comment type="similarity">
    <text evidence="1 5">Belongs to the universal ribosomal protein uL24 family.</text>
</comment>
<dbReference type="HAMAP" id="MF_01326_B">
    <property type="entry name" value="Ribosomal_uL24_B"/>
    <property type="match status" value="1"/>
</dbReference>